<feature type="region of interest" description="Disordered" evidence="1">
    <location>
        <begin position="50"/>
        <end position="85"/>
    </location>
</feature>
<feature type="non-terminal residue" evidence="2">
    <location>
        <position position="85"/>
    </location>
</feature>
<dbReference type="EMBL" id="BKCJ011700080">
    <property type="protein sequence ID" value="GFD47472.1"/>
    <property type="molecule type" value="Genomic_DNA"/>
</dbReference>
<proteinExistence type="predicted"/>
<feature type="non-terminal residue" evidence="2">
    <location>
        <position position="1"/>
    </location>
</feature>
<accession>A0A699WH66</accession>
<dbReference type="AlphaFoldDB" id="A0A699WH66"/>
<comment type="caution">
    <text evidence="2">The sequence shown here is derived from an EMBL/GenBank/DDBJ whole genome shotgun (WGS) entry which is preliminary data.</text>
</comment>
<evidence type="ECO:0000313" key="2">
    <source>
        <dbReference type="EMBL" id="GFD47472.1"/>
    </source>
</evidence>
<protein>
    <submittedName>
        <fullName evidence="2">Uncharacterized protein</fullName>
    </submittedName>
</protein>
<organism evidence="2">
    <name type="scientific">Tanacetum cinerariifolium</name>
    <name type="common">Dalmatian daisy</name>
    <name type="synonym">Chrysanthemum cinerariifolium</name>
    <dbReference type="NCBI Taxonomy" id="118510"/>
    <lineage>
        <taxon>Eukaryota</taxon>
        <taxon>Viridiplantae</taxon>
        <taxon>Streptophyta</taxon>
        <taxon>Embryophyta</taxon>
        <taxon>Tracheophyta</taxon>
        <taxon>Spermatophyta</taxon>
        <taxon>Magnoliopsida</taxon>
        <taxon>eudicotyledons</taxon>
        <taxon>Gunneridae</taxon>
        <taxon>Pentapetalae</taxon>
        <taxon>asterids</taxon>
        <taxon>campanulids</taxon>
        <taxon>Asterales</taxon>
        <taxon>Asteraceae</taxon>
        <taxon>Asteroideae</taxon>
        <taxon>Anthemideae</taxon>
        <taxon>Anthemidinae</taxon>
        <taxon>Tanacetum</taxon>
    </lineage>
</organism>
<evidence type="ECO:0000256" key="1">
    <source>
        <dbReference type="SAM" id="MobiDB-lite"/>
    </source>
</evidence>
<gene>
    <name evidence="2" type="ORF">Tci_919441</name>
</gene>
<name>A0A699WH66_TANCI</name>
<reference evidence="2" key="1">
    <citation type="journal article" date="2019" name="Sci. Rep.">
        <title>Draft genome of Tanacetum cinerariifolium, the natural source of mosquito coil.</title>
        <authorList>
            <person name="Yamashiro T."/>
            <person name="Shiraishi A."/>
            <person name="Satake H."/>
            <person name="Nakayama K."/>
        </authorList>
    </citation>
    <scope>NUCLEOTIDE SEQUENCE</scope>
</reference>
<sequence length="85" mass="9635">VIVEVSRFGYDAQRQKRRFENGMIEEQWLFCGVDDEWHCRASRDRIISARPSHSNSGLLKDKADSEIVPVRKGHGHGSSREAAAP</sequence>